<dbReference type="InParanoid" id="A0A2P6MXH9"/>
<reference evidence="1 2" key="1">
    <citation type="journal article" date="2018" name="Genome Biol. Evol.">
        <title>Multiple Roots of Fruiting Body Formation in Amoebozoa.</title>
        <authorList>
            <person name="Hillmann F."/>
            <person name="Forbes G."/>
            <person name="Novohradska S."/>
            <person name="Ferling I."/>
            <person name="Riege K."/>
            <person name="Groth M."/>
            <person name="Westermann M."/>
            <person name="Marz M."/>
            <person name="Spaller T."/>
            <person name="Winckler T."/>
            <person name="Schaap P."/>
            <person name="Glockner G."/>
        </authorList>
    </citation>
    <scope>NUCLEOTIDE SEQUENCE [LARGE SCALE GENOMIC DNA]</scope>
    <source>
        <strain evidence="1 2">Jena</strain>
    </source>
</reference>
<sequence>MSFCGCCSSLKCFTCLDPQKTEEHLGRMRNLTFKALTTWLQNWFTATWSAEGAIVFKLDGVSVCQQAWLICHGVSEHKYYKAKQTFFSQRLSTEVEVPTHSRNIVPMTGNSPKEALCLTWIH</sequence>
<dbReference type="EMBL" id="MDYQ01000334">
    <property type="protein sequence ID" value="PRP76356.1"/>
    <property type="molecule type" value="Genomic_DNA"/>
</dbReference>
<feature type="non-terminal residue" evidence="1">
    <location>
        <position position="122"/>
    </location>
</feature>
<evidence type="ECO:0000313" key="1">
    <source>
        <dbReference type="EMBL" id="PRP76356.1"/>
    </source>
</evidence>
<accession>A0A2P6MXH9</accession>
<name>A0A2P6MXH9_9EUKA</name>
<evidence type="ECO:0000313" key="2">
    <source>
        <dbReference type="Proteomes" id="UP000241769"/>
    </source>
</evidence>
<comment type="caution">
    <text evidence="1">The sequence shown here is derived from an EMBL/GenBank/DDBJ whole genome shotgun (WGS) entry which is preliminary data.</text>
</comment>
<protein>
    <submittedName>
        <fullName evidence="1">Uncharacterized protein</fullName>
    </submittedName>
</protein>
<proteinExistence type="predicted"/>
<organism evidence="1 2">
    <name type="scientific">Planoprotostelium fungivorum</name>
    <dbReference type="NCBI Taxonomy" id="1890364"/>
    <lineage>
        <taxon>Eukaryota</taxon>
        <taxon>Amoebozoa</taxon>
        <taxon>Evosea</taxon>
        <taxon>Variosea</taxon>
        <taxon>Cavosteliida</taxon>
        <taxon>Cavosteliaceae</taxon>
        <taxon>Planoprotostelium</taxon>
    </lineage>
</organism>
<gene>
    <name evidence="1" type="ORF">PROFUN_15272</name>
</gene>
<dbReference type="Proteomes" id="UP000241769">
    <property type="component" value="Unassembled WGS sequence"/>
</dbReference>
<keyword evidence="2" id="KW-1185">Reference proteome</keyword>
<dbReference type="AlphaFoldDB" id="A0A2P6MXH9"/>